<dbReference type="GeneID" id="26643717"/>
<protein>
    <submittedName>
        <fullName evidence="1">Uncharacterized protein 189</fullName>
    </submittedName>
</protein>
<dbReference type="KEGG" id="vg:26643717"/>
<dbReference type="RefSeq" id="YP_009217268.1">
    <property type="nucleotide sequence ID" value="NC_028999.1"/>
</dbReference>
<organismHost>
    <name type="scientific">Pseudomonas aeruginosa</name>
    <dbReference type="NCBI Taxonomy" id="287"/>
</organismHost>
<accession>F8SK58</accession>
<dbReference type="Proteomes" id="UP000008388">
    <property type="component" value="Segment"/>
</dbReference>
<reference evidence="1 2" key="1">
    <citation type="journal article" date="2011" name="Microbiology">
        <title>The Pseudomonas aeruginosa generalized transducing phage phiPA3 is a new member of the phiKZ-like group of 'jumbo' phages, and infects model laboratory strains and clinical isolates from cystic fibrosis patients.</title>
        <authorList>
            <person name="Monson R."/>
            <person name="Foulds I."/>
            <person name="Foweraker J."/>
            <person name="Welch M."/>
            <person name="Salmond G.P."/>
        </authorList>
    </citation>
    <scope>NUCLEOTIDE SEQUENCE [LARGE SCALE GENOMIC DNA]</scope>
</reference>
<sequence length="261" mass="28963">MEASSFKLVSLGRVAENKARASRHVACVAVELATATDGEVTNNPQQKTIQALDSSGNTFEVKITNNRTFNCEWLPSEDNRATPPDVVRGELVEIWRMANTTQYFWRCLGLRNNLRQLESVVYVYNAAPKAGGAGIDFTTCYFMQWSPMDGHVTMGTSKANGEPFAFTMQFNTKYGSWYCMDDVGDMFELDAKERRLQMINADQSYVKVEKQSIEIKADQSVKIVCGGSTTEWTPSAITSTTGNWDVTAGATKYTTGGFDII</sequence>
<proteinExistence type="predicted"/>
<dbReference type="EMBL" id="HQ630627">
    <property type="protein sequence ID" value="AEH03612.1"/>
    <property type="molecule type" value="Genomic_DNA"/>
</dbReference>
<gene>
    <name evidence="1" type="primary">189</name>
</gene>
<keyword evidence="2" id="KW-1185">Reference proteome</keyword>
<evidence type="ECO:0000313" key="2">
    <source>
        <dbReference type="Proteomes" id="UP000008388"/>
    </source>
</evidence>
<organism evidence="1 2">
    <name type="scientific">Pseudomonas phage PhiPA3</name>
    <name type="common">Pseudomonas aeruginosa phage PhiPA3</name>
    <dbReference type="NCBI Taxonomy" id="998086"/>
    <lineage>
        <taxon>Viruses</taxon>
        <taxon>Duplodnaviria</taxon>
        <taxon>Heunggongvirae</taxon>
        <taxon>Uroviricota</taxon>
        <taxon>Caudoviricetes</taxon>
        <taxon>Chimalliviridae</taxon>
        <taxon>Miltoncavirus</taxon>
        <taxon>Miltoncavirus PhiPA3</taxon>
    </lineage>
</organism>
<name>F8SK58_BPPA3</name>
<dbReference type="OrthoDB" id="6719at10239"/>
<evidence type="ECO:0000313" key="1">
    <source>
        <dbReference type="EMBL" id="AEH03612.1"/>
    </source>
</evidence>